<evidence type="ECO:0000313" key="3">
    <source>
        <dbReference type="EMBL" id="CAA70026.1"/>
    </source>
</evidence>
<accession>O04726</accession>
<dbReference type="EMBL" id="AB000108">
    <property type="protein sequence ID" value="BAA19884.1"/>
    <property type="molecule type" value="Genomic_DNA"/>
</dbReference>
<organism evidence="2">
    <name type="scientific">Silene latifolia</name>
    <name type="common">White campion</name>
    <name type="synonym">Bladder campion</name>
    <dbReference type="NCBI Taxonomy" id="37657"/>
    <lineage>
        <taxon>Eukaryota</taxon>
        <taxon>Viridiplantae</taxon>
        <taxon>Streptophyta</taxon>
        <taxon>Embryophyta</taxon>
        <taxon>Tracheophyta</taxon>
        <taxon>Spermatophyta</taxon>
        <taxon>Magnoliopsida</taxon>
        <taxon>eudicotyledons</taxon>
        <taxon>Gunneridae</taxon>
        <taxon>Pentapetalae</taxon>
        <taxon>Caryophyllales</taxon>
        <taxon>Caryophyllaceae</taxon>
        <taxon>Sileneae</taxon>
        <taxon>Silene</taxon>
        <taxon>Silene subgen. Behenantha</taxon>
        <taxon>Silene sect. Melandrium</taxon>
    </lineage>
</organism>
<protein>
    <submittedName>
        <fullName evidence="2">MROS1</fullName>
    </submittedName>
    <submittedName>
        <fullName evidence="3">Men-1 protein</fullName>
    </submittedName>
</protein>
<dbReference type="EMBL" id="D89818">
    <property type="protein sequence ID" value="BAA19883.1"/>
    <property type="molecule type" value="mRNA"/>
</dbReference>
<reference evidence="3" key="3">
    <citation type="journal article" date="1997" name="Plant Physiol.">
        <title>Sex determination in dioecious Silene latifolia. Effects of the Y chromosome and the parasitic smut fungus (Ustilago violacea) on gene expression during flower development.</title>
        <authorList>
            <person name="Scutt C.P."/>
            <person name="Li Y."/>
            <person name="Robertson S.E."/>
            <person name="Willis M.E."/>
            <person name="Gilmartin P.M."/>
        </authorList>
    </citation>
    <scope>NUCLEOTIDE SEQUENCE</scope>
    <source>
        <tissue evidence="3">Male flower</tissue>
    </source>
</reference>
<evidence type="ECO:0000313" key="1">
    <source>
        <dbReference type="EMBL" id="BAA19883.1"/>
    </source>
</evidence>
<reference evidence="1" key="1">
    <citation type="journal article" date="1996" name="Plant J.">
        <title>Isolation and developmental expression of male reproductive organ-specific genes in a dioecious campion, Melandrium album (Silene latifolia).</title>
        <authorList>
            <person name="Matsunaga S."/>
            <person name="Kawano S."/>
            <person name="Takano H."/>
            <person name="Uchida H."/>
            <person name="Sakai A."/>
            <person name="Kuroiwa T."/>
        </authorList>
    </citation>
    <scope>NUCLEOTIDE SEQUENCE</scope>
</reference>
<reference evidence="2" key="2">
    <citation type="journal article" date="1997" name="Plant Cell Physiol.">
        <title>MROS1, a male stamen-specific gene in the dioecious campion Silene latifolia is expressed in mature pollen.</title>
        <authorList>
            <person name="Matsunaga S."/>
            <person name="Kawano S."/>
            <person name="Kuroiwa T."/>
        </authorList>
    </citation>
    <scope>NUCLEOTIDE SEQUENCE</scope>
    <source>
        <tissue evidence="2">Anther</tissue>
    </source>
</reference>
<sequence length="36" mass="3707">MALSFATDTLKPTFLALPAFPPTQVASDGDNVSAVI</sequence>
<evidence type="ECO:0000313" key="2">
    <source>
        <dbReference type="EMBL" id="BAA19884.1"/>
    </source>
</evidence>
<dbReference type="EMBL" id="Y08773">
    <property type="protein sequence ID" value="CAA70026.1"/>
    <property type="molecule type" value="mRNA"/>
</dbReference>
<gene>
    <name evidence="2" type="primary">MROS1</name>
    <name evidence="3" type="synonym">Men-1</name>
</gene>
<proteinExistence type="evidence at transcript level"/>
<dbReference type="AlphaFoldDB" id="O04726"/>
<name>O04726_SILLA</name>